<evidence type="ECO:0000313" key="1">
    <source>
        <dbReference type="EMBL" id="MFD1588094.1"/>
    </source>
</evidence>
<reference evidence="1 2" key="1">
    <citation type="journal article" date="2019" name="Int. J. Syst. Evol. Microbiol.">
        <title>The Global Catalogue of Microorganisms (GCM) 10K type strain sequencing project: providing services to taxonomists for standard genome sequencing and annotation.</title>
        <authorList>
            <consortium name="The Broad Institute Genomics Platform"/>
            <consortium name="The Broad Institute Genome Sequencing Center for Infectious Disease"/>
            <person name="Wu L."/>
            <person name="Ma J."/>
        </authorList>
    </citation>
    <scope>NUCLEOTIDE SEQUENCE [LARGE SCALE GENOMIC DNA]</scope>
    <source>
        <strain evidence="1 2">CGMCC 1.12125</strain>
    </source>
</reference>
<dbReference type="RefSeq" id="WP_247381828.1">
    <property type="nucleotide sequence ID" value="NZ_JALLGV010000012.1"/>
</dbReference>
<dbReference type="EMBL" id="JBHUDJ010000008">
    <property type="protein sequence ID" value="MFD1588094.1"/>
    <property type="molecule type" value="Genomic_DNA"/>
</dbReference>
<dbReference type="Proteomes" id="UP001597119">
    <property type="component" value="Unassembled WGS sequence"/>
</dbReference>
<evidence type="ECO:0000313" key="2">
    <source>
        <dbReference type="Proteomes" id="UP001597119"/>
    </source>
</evidence>
<accession>A0ABD6CFH0</accession>
<comment type="caution">
    <text evidence="1">The sequence shown here is derived from an EMBL/GenBank/DDBJ whole genome shotgun (WGS) entry which is preliminary data.</text>
</comment>
<proteinExistence type="predicted"/>
<gene>
    <name evidence="1" type="ORF">ACFR9U_14010</name>
</gene>
<dbReference type="AlphaFoldDB" id="A0ABD6CFH0"/>
<keyword evidence="2" id="KW-1185">Reference proteome</keyword>
<sequence>MDDTERVERRWKSHMESRDRHHALATPTDVEQWCSWLVTEFSIGHAYHPYWCRVEEFYDYLYWHTDHSHVYNPFLMAAAEYPAAGRIWEEKTSSLKWVAEDEW</sequence>
<organism evidence="1 2">
    <name type="scientific">Halorientalis brevis</name>
    <dbReference type="NCBI Taxonomy" id="1126241"/>
    <lineage>
        <taxon>Archaea</taxon>
        <taxon>Methanobacteriati</taxon>
        <taxon>Methanobacteriota</taxon>
        <taxon>Stenosarchaea group</taxon>
        <taxon>Halobacteria</taxon>
        <taxon>Halobacteriales</taxon>
        <taxon>Haloarculaceae</taxon>
        <taxon>Halorientalis</taxon>
    </lineage>
</organism>
<name>A0ABD6CFH0_9EURY</name>
<protein>
    <submittedName>
        <fullName evidence="1">Uncharacterized protein</fullName>
    </submittedName>
</protein>